<dbReference type="PANTHER" id="PTHR43547:SF10">
    <property type="entry name" value="SENSOR HISTIDINE KINASE DCUS"/>
    <property type="match status" value="1"/>
</dbReference>
<dbReference type="InterPro" id="IPR004358">
    <property type="entry name" value="Sig_transdc_His_kin-like_C"/>
</dbReference>
<dbReference type="RefSeq" id="WP_125653138.1">
    <property type="nucleotide sequence ID" value="NZ_AP019308.1"/>
</dbReference>
<dbReference type="GO" id="GO:0006355">
    <property type="term" value="P:regulation of DNA-templated transcription"/>
    <property type="evidence" value="ECO:0007669"/>
    <property type="project" value="InterPro"/>
</dbReference>
<keyword evidence="12" id="KW-0902">Two-component regulatory system</keyword>
<evidence type="ECO:0000256" key="1">
    <source>
        <dbReference type="ARBA" id="ARBA00000085"/>
    </source>
</evidence>
<keyword evidence="15" id="KW-1185">Reference proteome</keyword>
<evidence type="ECO:0000256" key="10">
    <source>
        <dbReference type="ARBA" id="ARBA00022840"/>
    </source>
</evidence>
<sequence length="534" mass="59515">MLNKLRMNWKITILSFGIVLFAICIGGIIIMGNIIQLKEEELGKRLLVTGMVVAQLPSVKEGIINPNKASEINSTVEHIRIINDMDYIVVMNMDGVRLTHPLSSQIGTVSKGLDERSAFAEHTYLSKAKGELGKALRGFVPVMNENHEQIGVVLVGHLLPRMSQILSDMIGQVYITILLSLLFGALGSWLLAGHIKKQMFQLEPQEIARLLVERTATFHAMHEGVIAIDSSGKITIFNEKAKQMLKIEENVIGQPIQEVISDTRLPEILQKNEPIYNQEFQIGPTLILSNRVPIKVGEQTVGAVAIFQDRTEMTRLAEELTGVKQFVDALRVQNHEYMNKLHTIGGLIQLDHKEKALDYLFHITEQRTELMSFLNRQISDENISGLLLGKISRGKELGIEVSIDRQSRVETFPALLDHHDIAVLLGNLIENAFDSLKNMTGDVNRDKYVFISLEQDDNVFSILVEDNGSGMEQAILERIFERGFTTKQGAGRGIGLYLIHSIIEKGNGDCKIDSVPSQGTSFIITFPMTGKAEA</sequence>
<dbReference type="GO" id="GO:0005524">
    <property type="term" value="F:ATP binding"/>
    <property type="evidence" value="ECO:0007669"/>
    <property type="project" value="UniProtKB-KW"/>
</dbReference>
<gene>
    <name evidence="14" type="primary">dctS</name>
    <name evidence="14" type="ORF">Back11_00130</name>
</gene>
<dbReference type="FunFam" id="3.30.450.20:FF:000018">
    <property type="entry name" value="Sensor histidine kinase DcuS"/>
    <property type="match status" value="1"/>
</dbReference>
<dbReference type="InterPro" id="IPR035965">
    <property type="entry name" value="PAS-like_dom_sf"/>
</dbReference>
<dbReference type="InterPro" id="IPR000014">
    <property type="entry name" value="PAS"/>
</dbReference>
<dbReference type="CDD" id="cd00130">
    <property type="entry name" value="PAS"/>
    <property type="match status" value="1"/>
</dbReference>
<keyword evidence="5" id="KW-0597">Phosphoprotein</keyword>
<dbReference type="Proteomes" id="UP000275368">
    <property type="component" value="Chromosome"/>
</dbReference>
<comment type="catalytic activity">
    <reaction evidence="1">
        <text>ATP + protein L-histidine = ADP + protein N-phospho-L-histidine.</text>
        <dbReference type="EC" id="2.7.13.3"/>
    </reaction>
</comment>
<name>A0A3G9J4S9_9BACL</name>
<dbReference type="SUPFAM" id="SSF55785">
    <property type="entry name" value="PYP-like sensor domain (PAS domain)"/>
    <property type="match status" value="1"/>
</dbReference>
<proteinExistence type="predicted"/>
<evidence type="ECO:0000256" key="6">
    <source>
        <dbReference type="ARBA" id="ARBA00022679"/>
    </source>
</evidence>
<dbReference type="InterPro" id="IPR016120">
    <property type="entry name" value="Sig_transdc_His_kin_SpoOB"/>
</dbReference>
<evidence type="ECO:0000256" key="2">
    <source>
        <dbReference type="ARBA" id="ARBA00004651"/>
    </source>
</evidence>
<dbReference type="InterPro" id="IPR033463">
    <property type="entry name" value="sCache_3"/>
</dbReference>
<evidence type="ECO:0000256" key="9">
    <source>
        <dbReference type="ARBA" id="ARBA00022777"/>
    </source>
</evidence>
<dbReference type="InterPro" id="IPR005467">
    <property type="entry name" value="His_kinase_dom"/>
</dbReference>
<keyword evidence="11" id="KW-1133">Transmembrane helix</keyword>
<evidence type="ECO:0000256" key="4">
    <source>
        <dbReference type="ARBA" id="ARBA00022475"/>
    </source>
</evidence>
<evidence type="ECO:0000256" key="11">
    <source>
        <dbReference type="ARBA" id="ARBA00022989"/>
    </source>
</evidence>
<accession>A0A3G9J4S9</accession>
<dbReference type="Gene3D" id="3.30.565.10">
    <property type="entry name" value="Histidine kinase-like ATPase, C-terminal domain"/>
    <property type="match status" value="1"/>
</dbReference>
<evidence type="ECO:0000256" key="3">
    <source>
        <dbReference type="ARBA" id="ARBA00012438"/>
    </source>
</evidence>
<dbReference type="SUPFAM" id="SSF55874">
    <property type="entry name" value="ATPase domain of HSP90 chaperone/DNA topoisomerase II/histidine kinase"/>
    <property type="match status" value="1"/>
</dbReference>
<dbReference type="AlphaFoldDB" id="A0A3G9J4S9"/>
<keyword evidence="9 14" id="KW-0418">Kinase</keyword>
<dbReference type="GO" id="GO:0005886">
    <property type="term" value="C:plasma membrane"/>
    <property type="evidence" value="ECO:0007669"/>
    <property type="project" value="UniProtKB-SubCell"/>
</dbReference>
<evidence type="ECO:0000313" key="15">
    <source>
        <dbReference type="Proteomes" id="UP000275368"/>
    </source>
</evidence>
<dbReference type="Pfam" id="PF14689">
    <property type="entry name" value="SPOB_a"/>
    <property type="match status" value="1"/>
</dbReference>
<dbReference type="InterPro" id="IPR029151">
    <property type="entry name" value="Sensor-like_sf"/>
</dbReference>
<evidence type="ECO:0000256" key="13">
    <source>
        <dbReference type="ARBA" id="ARBA00023136"/>
    </source>
</evidence>
<keyword evidence="13" id="KW-0472">Membrane</keyword>
<organism evidence="14 15">
    <name type="scientific">Paenibacillus baekrokdamisoli</name>
    <dbReference type="NCBI Taxonomy" id="1712516"/>
    <lineage>
        <taxon>Bacteria</taxon>
        <taxon>Bacillati</taxon>
        <taxon>Bacillota</taxon>
        <taxon>Bacilli</taxon>
        <taxon>Bacillales</taxon>
        <taxon>Paenibacillaceae</taxon>
        <taxon>Paenibacillus</taxon>
    </lineage>
</organism>
<dbReference type="PRINTS" id="PR00344">
    <property type="entry name" value="BCTRLSENSOR"/>
</dbReference>
<dbReference type="SMART" id="SM00387">
    <property type="entry name" value="HATPase_c"/>
    <property type="match status" value="1"/>
</dbReference>
<dbReference type="KEGG" id="pbk:Back11_00130"/>
<keyword evidence="6" id="KW-0808">Transferase</keyword>
<dbReference type="SUPFAM" id="SSF103190">
    <property type="entry name" value="Sensory domain-like"/>
    <property type="match status" value="1"/>
</dbReference>
<keyword evidence="8" id="KW-0547">Nucleotide-binding</keyword>
<dbReference type="PROSITE" id="PS50109">
    <property type="entry name" value="HIS_KIN"/>
    <property type="match status" value="1"/>
</dbReference>
<dbReference type="InterPro" id="IPR039506">
    <property type="entry name" value="SPOB_a"/>
</dbReference>
<dbReference type="Gene3D" id="1.10.287.130">
    <property type="match status" value="1"/>
</dbReference>
<evidence type="ECO:0000256" key="7">
    <source>
        <dbReference type="ARBA" id="ARBA00022692"/>
    </source>
</evidence>
<dbReference type="SUPFAM" id="SSF55890">
    <property type="entry name" value="Sporulation response regulatory protein Spo0B"/>
    <property type="match status" value="1"/>
</dbReference>
<comment type="subcellular location">
    <subcellularLocation>
        <location evidence="2">Cell membrane</location>
        <topology evidence="2">Multi-pass membrane protein</topology>
    </subcellularLocation>
</comment>
<dbReference type="Pfam" id="PF17203">
    <property type="entry name" value="sCache_3_2"/>
    <property type="match status" value="1"/>
</dbReference>
<evidence type="ECO:0000256" key="5">
    <source>
        <dbReference type="ARBA" id="ARBA00022553"/>
    </source>
</evidence>
<keyword evidence="4" id="KW-1003">Cell membrane</keyword>
<reference evidence="14 15" key="1">
    <citation type="submission" date="2018-11" db="EMBL/GenBank/DDBJ databases">
        <title>Complete genome sequence of Paenibacillus baekrokdamisoli strain KCTC 33723.</title>
        <authorList>
            <person name="Kang S.W."/>
            <person name="Lee K.C."/>
            <person name="Kim K.K."/>
            <person name="Kim J.S."/>
            <person name="Kim D.S."/>
            <person name="Ko S.H."/>
            <person name="Yang S.H."/>
            <person name="Lee J.S."/>
        </authorList>
    </citation>
    <scope>NUCLEOTIDE SEQUENCE [LARGE SCALE GENOMIC DNA]</scope>
    <source>
        <strain evidence="14 15">KCTC 33723</strain>
    </source>
</reference>
<dbReference type="Pfam" id="PF00989">
    <property type="entry name" value="PAS"/>
    <property type="match status" value="1"/>
</dbReference>
<dbReference type="GO" id="GO:0000155">
    <property type="term" value="F:phosphorelay sensor kinase activity"/>
    <property type="evidence" value="ECO:0007669"/>
    <property type="project" value="InterPro"/>
</dbReference>
<dbReference type="EC" id="2.7.13.3" evidence="3"/>
<dbReference type="InterPro" id="IPR003594">
    <property type="entry name" value="HATPase_dom"/>
</dbReference>
<evidence type="ECO:0000313" key="14">
    <source>
        <dbReference type="EMBL" id="BBH18668.1"/>
    </source>
</evidence>
<evidence type="ECO:0000256" key="8">
    <source>
        <dbReference type="ARBA" id="ARBA00022741"/>
    </source>
</evidence>
<evidence type="ECO:0000256" key="12">
    <source>
        <dbReference type="ARBA" id="ARBA00023012"/>
    </source>
</evidence>
<dbReference type="PANTHER" id="PTHR43547">
    <property type="entry name" value="TWO-COMPONENT HISTIDINE KINASE"/>
    <property type="match status" value="1"/>
</dbReference>
<dbReference type="SMART" id="SM00091">
    <property type="entry name" value="PAS"/>
    <property type="match status" value="1"/>
</dbReference>
<dbReference type="Gene3D" id="3.30.450.20">
    <property type="entry name" value="PAS domain"/>
    <property type="match status" value="2"/>
</dbReference>
<keyword evidence="10" id="KW-0067">ATP-binding</keyword>
<dbReference type="Pfam" id="PF02518">
    <property type="entry name" value="HATPase_c"/>
    <property type="match status" value="1"/>
</dbReference>
<dbReference type="EMBL" id="AP019308">
    <property type="protein sequence ID" value="BBH18668.1"/>
    <property type="molecule type" value="Genomic_DNA"/>
</dbReference>
<dbReference type="InterPro" id="IPR036890">
    <property type="entry name" value="HATPase_C_sf"/>
</dbReference>
<dbReference type="OrthoDB" id="9792686at2"/>
<keyword evidence="7" id="KW-0812">Transmembrane</keyword>
<dbReference type="InterPro" id="IPR013767">
    <property type="entry name" value="PAS_fold"/>
</dbReference>
<protein>
    <recommendedName>
        <fullName evidence="3">histidine kinase</fullName>
        <ecNumber evidence="3">2.7.13.3</ecNumber>
    </recommendedName>
</protein>